<keyword evidence="2" id="KW-0472">Membrane</keyword>
<accession>A0A9W9ZCB4</accession>
<feature type="compositionally biased region" description="Acidic residues" evidence="1">
    <location>
        <begin position="208"/>
        <end position="219"/>
    </location>
</feature>
<organism evidence="3 4">
    <name type="scientific">Desmophyllum pertusum</name>
    <dbReference type="NCBI Taxonomy" id="174260"/>
    <lineage>
        <taxon>Eukaryota</taxon>
        <taxon>Metazoa</taxon>
        <taxon>Cnidaria</taxon>
        <taxon>Anthozoa</taxon>
        <taxon>Hexacorallia</taxon>
        <taxon>Scleractinia</taxon>
        <taxon>Caryophylliina</taxon>
        <taxon>Caryophylliidae</taxon>
        <taxon>Desmophyllum</taxon>
    </lineage>
</organism>
<feature type="compositionally biased region" description="Basic and acidic residues" evidence="1">
    <location>
        <begin position="220"/>
        <end position="229"/>
    </location>
</feature>
<proteinExistence type="predicted"/>
<evidence type="ECO:0000256" key="2">
    <source>
        <dbReference type="SAM" id="Phobius"/>
    </source>
</evidence>
<sequence length="262" mass="28923">MVTAGQGLGTMIIGPTLQALVDAFDWRNTFRVFAGILTVASLTGCLLHQRTTCPDEHKKAPSKKFRLNLSLLKNPTILILLATAGVYTFSRMVPYVHLIKHCGDLGIPADKSATLYLFYCMADGMMVSTFIIESMELVEQSKRASLIGFIVMACAGFALTSPPLSGFMADTFGNYIAAFLVAGGVGVIASFIPFLLLCVKRESEENIDDDIEQEEDQQQSEDKDIDEHELKPRSYSRVTMIMSRGDRQRSTSFVVALENPLY</sequence>
<evidence type="ECO:0000313" key="3">
    <source>
        <dbReference type="EMBL" id="KAJ7377469.1"/>
    </source>
</evidence>
<keyword evidence="2" id="KW-1133">Transmembrane helix</keyword>
<keyword evidence="2" id="KW-0812">Transmembrane</keyword>
<dbReference type="Pfam" id="PF07690">
    <property type="entry name" value="MFS_1"/>
    <property type="match status" value="1"/>
</dbReference>
<feature type="transmembrane region" description="Helical" evidence="2">
    <location>
        <begin position="69"/>
        <end position="89"/>
    </location>
</feature>
<keyword evidence="4" id="KW-1185">Reference proteome</keyword>
<dbReference type="GO" id="GO:0022857">
    <property type="term" value="F:transmembrane transporter activity"/>
    <property type="evidence" value="ECO:0007669"/>
    <property type="project" value="InterPro"/>
</dbReference>
<dbReference type="InterPro" id="IPR036259">
    <property type="entry name" value="MFS_trans_sf"/>
</dbReference>
<dbReference type="Gene3D" id="1.20.1250.20">
    <property type="entry name" value="MFS general substrate transporter like domains"/>
    <property type="match status" value="1"/>
</dbReference>
<dbReference type="OrthoDB" id="5963921at2759"/>
<evidence type="ECO:0000256" key="1">
    <source>
        <dbReference type="SAM" id="MobiDB-lite"/>
    </source>
</evidence>
<protein>
    <recommendedName>
        <fullName evidence="5">Monocarboxylate transporter</fullName>
    </recommendedName>
</protein>
<feature type="transmembrane region" description="Helical" evidence="2">
    <location>
        <begin position="144"/>
        <end position="164"/>
    </location>
</feature>
<feature type="transmembrane region" description="Helical" evidence="2">
    <location>
        <begin position="113"/>
        <end position="132"/>
    </location>
</feature>
<dbReference type="EMBL" id="MU826378">
    <property type="protein sequence ID" value="KAJ7377469.1"/>
    <property type="molecule type" value="Genomic_DNA"/>
</dbReference>
<reference evidence="3" key="1">
    <citation type="submission" date="2023-01" db="EMBL/GenBank/DDBJ databases">
        <title>Genome assembly of the deep-sea coral Lophelia pertusa.</title>
        <authorList>
            <person name="Herrera S."/>
            <person name="Cordes E."/>
        </authorList>
    </citation>
    <scope>NUCLEOTIDE SEQUENCE</scope>
    <source>
        <strain evidence="3">USNM1676648</strain>
        <tissue evidence="3">Polyp</tissue>
    </source>
</reference>
<feature type="region of interest" description="Disordered" evidence="1">
    <location>
        <begin position="208"/>
        <end position="229"/>
    </location>
</feature>
<evidence type="ECO:0000313" key="4">
    <source>
        <dbReference type="Proteomes" id="UP001163046"/>
    </source>
</evidence>
<dbReference type="PANTHER" id="PTHR11360">
    <property type="entry name" value="MONOCARBOXYLATE TRANSPORTER"/>
    <property type="match status" value="1"/>
</dbReference>
<feature type="transmembrane region" description="Helical" evidence="2">
    <location>
        <begin position="30"/>
        <end position="48"/>
    </location>
</feature>
<dbReference type="InterPro" id="IPR050327">
    <property type="entry name" value="Proton-linked_MCT"/>
</dbReference>
<dbReference type="InterPro" id="IPR011701">
    <property type="entry name" value="MFS"/>
</dbReference>
<evidence type="ECO:0008006" key="5">
    <source>
        <dbReference type="Google" id="ProtNLM"/>
    </source>
</evidence>
<dbReference type="SUPFAM" id="SSF103473">
    <property type="entry name" value="MFS general substrate transporter"/>
    <property type="match status" value="1"/>
</dbReference>
<name>A0A9W9ZCB4_9CNID</name>
<comment type="caution">
    <text evidence="3">The sequence shown here is derived from an EMBL/GenBank/DDBJ whole genome shotgun (WGS) entry which is preliminary data.</text>
</comment>
<feature type="transmembrane region" description="Helical" evidence="2">
    <location>
        <begin position="176"/>
        <end position="199"/>
    </location>
</feature>
<gene>
    <name evidence="3" type="ORF">OS493_028911</name>
</gene>
<dbReference type="AlphaFoldDB" id="A0A9W9ZCB4"/>
<dbReference type="PANTHER" id="PTHR11360:SF251">
    <property type="entry name" value="MAJOR FACILITATOR SUPERFAMILY (MFS) PROFILE DOMAIN-CONTAINING PROTEIN"/>
    <property type="match status" value="1"/>
</dbReference>
<dbReference type="Proteomes" id="UP001163046">
    <property type="component" value="Unassembled WGS sequence"/>
</dbReference>